<comment type="caution">
    <text evidence="1">The sequence shown here is derived from an EMBL/GenBank/DDBJ whole genome shotgun (WGS) entry which is preliminary data.</text>
</comment>
<gene>
    <name evidence="1" type="ORF">QYF61_027170</name>
</gene>
<dbReference type="Proteomes" id="UP001333110">
    <property type="component" value="Unassembled WGS sequence"/>
</dbReference>
<accession>A0AAN7NFS1</accession>
<dbReference type="AlphaFoldDB" id="A0AAN7NFS1"/>
<keyword evidence="2" id="KW-1185">Reference proteome</keyword>
<dbReference type="EMBL" id="JAUNZN010000003">
    <property type="protein sequence ID" value="KAK4825404.1"/>
    <property type="molecule type" value="Genomic_DNA"/>
</dbReference>
<evidence type="ECO:0000313" key="1">
    <source>
        <dbReference type="EMBL" id="KAK4825404.1"/>
    </source>
</evidence>
<protein>
    <submittedName>
        <fullName evidence="1">Uncharacterized protein</fullName>
    </submittedName>
</protein>
<reference evidence="1 2" key="1">
    <citation type="journal article" date="2023" name="J. Hered.">
        <title>Chromosome-level genome of the wood stork (Mycteria americana) provides insight into avian chromosome evolution.</title>
        <authorList>
            <person name="Flamio R. Jr."/>
            <person name="Ramstad K.M."/>
        </authorList>
    </citation>
    <scope>NUCLEOTIDE SEQUENCE [LARGE SCALE GENOMIC DNA]</scope>
    <source>
        <strain evidence="1">JAX WOST 10</strain>
    </source>
</reference>
<organism evidence="1 2">
    <name type="scientific">Mycteria americana</name>
    <name type="common">Wood stork</name>
    <dbReference type="NCBI Taxonomy" id="33587"/>
    <lineage>
        <taxon>Eukaryota</taxon>
        <taxon>Metazoa</taxon>
        <taxon>Chordata</taxon>
        <taxon>Craniata</taxon>
        <taxon>Vertebrata</taxon>
        <taxon>Euteleostomi</taxon>
        <taxon>Archelosauria</taxon>
        <taxon>Archosauria</taxon>
        <taxon>Dinosauria</taxon>
        <taxon>Saurischia</taxon>
        <taxon>Theropoda</taxon>
        <taxon>Coelurosauria</taxon>
        <taxon>Aves</taxon>
        <taxon>Neognathae</taxon>
        <taxon>Neoaves</taxon>
        <taxon>Aequornithes</taxon>
        <taxon>Ciconiiformes</taxon>
        <taxon>Ciconiidae</taxon>
        <taxon>Mycteria</taxon>
    </lineage>
</organism>
<sequence length="91" mass="10403">MVGLNDLKGLFQPIRFCDPVKCPVGQDIAARVENLVVKVHHMDAHVPRSGATEEHQNNQQVDWAAKIEVARVDLDWQDKGELFIVWWARDT</sequence>
<name>A0AAN7NFS1_MYCAM</name>
<evidence type="ECO:0000313" key="2">
    <source>
        <dbReference type="Proteomes" id="UP001333110"/>
    </source>
</evidence>
<proteinExistence type="predicted"/>